<name>A0A6G0W3H7_APHCR</name>
<feature type="non-terminal residue" evidence="2">
    <location>
        <position position="834"/>
    </location>
</feature>
<dbReference type="OrthoDB" id="7695426at2759"/>
<gene>
    <name evidence="2" type="ORF">FWK35_00037891</name>
</gene>
<protein>
    <submittedName>
        <fullName evidence="2">Zinc finger MYM-type protein 1-like</fullName>
    </submittedName>
</protein>
<dbReference type="Pfam" id="PF14291">
    <property type="entry name" value="DUF4371"/>
    <property type="match status" value="1"/>
</dbReference>
<sequence length="834" mass="97115">MASRDRDRFRKYLSGSEKAKRKLKKDEYLENQRNAMNKFLKIENTGILISESSENKSCCQEVLERNLRNFENVEDGRMTEIQNESIDVEHEKPTFNDTIESIVLEKNTVINDDSESENSNTLNIEDPGTWPEKITDKLRTHLVKRGPVQIRNFDFPKDEEKGNRRFSDKYYNRKLANGVEKVRRWLVYSKTSNKTFCFACKLYKTSIDSSSLSTKGFNDWTHLSERLSAHERSSNHRLAMNTWLETEKNYKLNNTIDDKYESFVENETVRWKNIFQRILETILYLAEGNMAFRGINDKLYEPHNGNFLRLIELIAKFDPILKDHISRSAPAVEGTKRKHTYLSHTIQDELITKMAEKVKFQIISKIKKAKYYSILLDCTPDVSHQEQLSVVIRFVNTEAAIIEIEERFICFEIVDDTTGQGLSDKIKQLLNFEGISILDCRGQGYDNGANMKGIYNGVQAHILRQNPKAFFTPCGSHNLNLVLGDIAKSSVFAISFFGTLQKVYNIFAGSTARWDLLKKYVKKLTPKPLSDTRWECRLESVKSIRYQVTEFHMALKELRRKTLDPKIKSEIIGIEDEFMSFEFLVSLIIWYDLLNHVNIVSKILQDSKMCISMATSHLNELLKYFKDFRKTGFISSIITAKELANDLDLDPKFEEKRIRRKKRQFSYEGSDDPIINAQDNFHVNYFLKIVDTAIISFQKRFTTYEEHENIFGFVYTLNKLKDMKQEELLKNCKDLHIKLEGDIDGIDLYEELMMFQIYPNSIIVLQIILTSPVTTATAERSFSKLKIIKNYLRSTISQERFTSLSILSIEHDIAKSMDYNDVILEFAAKRARGL</sequence>
<dbReference type="Pfam" id="PF05699">
    <property type="entry name" value="Dimer_Tnp_hAT"/>
    <property type="match status" value="1"/>
</dbReference>
<dbReference type="SMART" id="SM00597">
    <property type="entry name" value="ZnF_TTF"/>
    <property type="match status" value="1"/>
</dbReference>
<reference evidence="2 3" key="1">
    <citation type="submission" date="2019-08" db="EMBL/GenBank/DDBJ databases">
        <title>Whole genome of Aphis craccivora.</title>
        <authorList>
            <person name="Voronova N.V."/>
            <person name="Shulinski R.S."/>
            <person name="Bandarenka Y.V."/>
            <person name="Zhorov D.G."/>
            <person name="Warner D."/>
        </authorList>
    </citation>
    <scope>NUCLEOTIDE SEQUENCE [LARGE SCALE GENOMIC DNA]</scope>
    <source>
        <strain evidence="2">180601</strain>
        <tissue evidence="2">Whole Body</tissue>
    </source>
</reference>
<dbReference type="InterPro" id="IPR008906">
    <property type="entry name" value="HATC_C_dom"/>
</dbReference>
<keyword evidence="3" id="KW-1185">Reference proteome</keyword>
<dbReference type="PANTHER" id="PTHR45749:SF35">
    <property type="entry name" value="AC-LIKE TRANSPOSASE-RELATED"/>
    <property type="match status" value="1"/>
</dbReference>
<dbReference type="AlphaFoldDB" id="A0A6G0W3H7"/>
<dbReference type="InterPro" id="IPR025398">
    <property type="entry name" value="DUF4371"/>
</dbReference>
<proteinExistence type="predicted"/>
<dbReference type="GO" id="GO:0046983">
    <property type="term" value="F:protein dimerization activity"/>
    <property type="evidence" value="ECO:0007669"/>
    <property type="project" value="InterPro"/>
</dbReference>
<dbReference type="PANTHER" id="PTHR45749">
    <property type="match status" value="1"/>
</dbReference>
<accession>A0A6G0W3H7</accession>
<evidence type="ECO:0000259" key="1">
    <source>
        <dbReference type="SMART" id="SM00597"/>
    </source>
</evidence>
<organism evidence="2 3">
    <name type="scientific">Aphis craccivora</name>
    <name type="common">Cowpea aphid</name>
    <dbReference type="NCBI Taxonomy" id="307492"/>
    <lineage>
        <taxon>Eukaryota</taxon>
        <taxon>Metazoa</taxon>
        <taxon>Ecdysozoa</taxon>
        <taxon>Arthropoda</taxon>
        <taxon>Hexapoda</taxon>
        <taxon>Insecta</taxon>
        <taxon>Pterygota</taxon>
        <taxon>Neoptera</taxon>
        <taxon>Paraneoptera</taxon>
        <taxon>Hemiptera</taxon>
        <taxon>Sternorrhyncha</taxon>
        <taxon>Aphidomorpha</taxon>
        <taxon>Aphidoidea</taxon>
        <taxon>Aphididae</taxon>
        <taxon>Aphidini</taxon>
        <taxon>Aphis</taxon>
        <taxon>Aphis</taxon>
    </lineage>
</organism>
<evidence type="ECO:0000313" key="3">
    <source>
        <dbReference type="Proteomes" id="UP000478052"/>
    </source>
</evidence>
<dbReference type="InterPro" id="IPR012337">
    <property type="entry name" value="RNaseH-like_sf"/>
</dbReference>
<dbReference type="EMBL" id="VUJU01009286">
    <property type="protein sequence ID" value="KAF0721140.1"/>
    <property type="molecule type" value="Genomic_DNA"/>
</dbReference>
<evidence type="ECO:0000313" key="2">
    <source>
        <dbReference type="EMBL" id="KAF0721140.1"/>
    </source>
</evidence>
<dbReference type="Proteomes" id="UP000478052">
    <property type="component" value="Unassembled WGS sequence"/>
</dbReference>
<comment type="caution">
    <text evidence="2">The sequence shown here is derived from an EMBL/GenBank/DDBJ whole genome shotgun (WGS) entry which is preliminary data.</text>
</comment>
<feature type="domain" description="TTF-type" evidence="1">
    <location>
        <begin position="170"/>
        <end position="255"/>
    </location>
</feature>
<dbReference type="InterPro" id="IPR006580">
    <property type="entry name" value="Znf_TTF"/>
</dbReference>
<dbReference type="SUPFAM" id="SSF53098">
    <property type="entry name" value="Ribonuclease H-like"/>
    <property type="match status" value="1"/>
</dbReference>